<name>A0ABW0QVI3_9BACL</name>
<dbReference type="InterPro" id="IPR018060">
    <property type="entry name" value="HTH_AraC"/>
</dbReference>
<proteinExistence type="predicted"/>
<protein>
    <submittedName>
        <fullName evidence="7">Response regulator</fullName>
    </submittedName>
</protein>
<feature type="modified residue" description="4-aspartylphosphate" evidence="4">
    <location>
        <position position="55"/>
    </location>
</feature>
<evidence type="ECO:0000313" key="7">
    <source>
        <dbReference type="EMBL" id="MFC5528838.1"/>
    </source>
</evidence>
<dbReference type="EMBL" id="JBHSNC010000013">
    <property type="protein sequence ID" value="MFC5528838.1"/>
    <property type="molecule type" value="Genomic_DNA"/>
</dbReference>
<evidence type="ECO:0000256" key="3">
    <source>
        <dbReference type="ARBA" id="ARBA00023163"/>
    </source>
</evidence>
<feature type="domain" description="Response regulatory" evidence="6">
    <location>
        <begin position="3"/>
        <end position="120"/>
    </location>
</feature>
<keyword evidence="4" id="KW-0597">Phosphoprotein</keyword>
<evidence type="ECO:0000259" key="5">
    <source>
        <dbReference type="PROSITE" id="PS01124"/>
    </source>
</evidence>
<keyword evidence="1" id="KW-0805">Transcription regulation</keyword>
<evidence type="ECO:0000256" key="2">
    <source>
        <dbReference type="ARBA" id="ARBA00023125"/>
    </source>
</evidence>
<comment type="caution">
    <text evidence="7">The sequence shown here is derived from an EMBL/GenBank/DDBJ whole genome shotgun (WGS) entry which is preliminary data.</text>
</comment>
<dbReference type="InterPro" id="IPR001789">
    <property type="entry name" value="Sig_transdc_resp-reg_receiver"/>
</dbReference>
<dbReference type="CDD" id="cd17536">
    <property type="entry name" value="REC_YesN-like"/>
    <property type="match status" value="1"/>
</dbReference>
<reference evidence="8" key="1">
    <citation type="journal article" date="2019" name="Int. J. Syst. Evol. Microbiol.">
        <title>The Global Catalogue of Microorganisms (GCM) 10K type strain sequencing project: providing services to taxonomists for standard genome sequencing and annotation.</title>
        <authorList>
            <consortium name="The Broad Institute Genomics Platform"/>
            <consortium name="The Broad Institute Genome Sequencing Center for Infectious Disease"/>
            <person name="Wu L."/>
            <person name="Ma J."/>
        </authorList>
    </citation>
    <scope>NUCLEOTIDE SEQUENCE [LARGE SCALE GENOMIC DNA]</scope>
    <source>
        <strain evidence="8">CGMCC 1.18578</strain>
    </source>
</reference>
<accession>A0ABW0QVI3</accession>
<dbReference type="PANTHER" id="PTHR43280:SF2">
    <property type="entry name" value="HTH-TYPE TRANSCRIPTIONAL REGULATOR EXSA"/>
    <property type="match status" value="1"/>
</dbReference>
<dbReference type="SMART" id="SM00448">
    <property type="entry name" value="REC"/>
    <property type="match status" value="1"/>
</dbReference>
<dbReference type="Proteomes" id="UP001596108">
    <property type="component" value="Unassembled WGS sequence"/>
</dbReference>
<dbReference type="PANTHER" id="PTHR43280">
    <property type="entry name" value="ARAC-FAMILY TRANSCRIPTIONAL REGULATOR"/>
    <property type="match status" value="1"/>
</dbReference>
<dbReference type="InterPro" id="IPR018062">
    <property type="entry name" value="HTH_AraC-typ_CS"/>
</dbReference>
<evidence type="ECO:0000313" key="8">
    <source>
        <dbReference type="Proteomes" id="UP001596108"/>
    </source>
</evidence>
<dbReference type="PROSITE" id="PS00041">
    <property type="entry name" value="HTH_ARAC_FAMILY_1"/>
    <property type="match status" value="1"/>
</dbReference>
<evidence type="ECO:0000259" key="6">
    <source>
        <dbReference type="PROSITE" id="PS50110"/>
    </source>
</evidence>
<evidence type="ECO:0000256" key="4">
    <source>
        <dbReference type="PROSITE-ProRule" id="PRU00169"/>
    </source>
</evidence>
<dbReference type="Pfam" id="PF12833">
    <property type="entry name" value="HTH_18"/>
    <property type="match status" value="1"/>
</dbReference>
<dbReference type="InterPro" id="IPR020449">
    <property type="entry name" value="Tscrpt_reg_AraC-type_HTH"/>
</dbReference>
<dbReference type="PRINTS" id="PR00032">
    <property type="entry name" value="HTHARAC"/>
</dbReference>
<keyword evidence="3" id="KW-0804">Transcription</keyword>
<sequence length="270" mass="30767">MIQVMIVDDEPIIRFGIKALIDWDKEGFRVVGEYANGVVALDTMLSQPVDIVITDIKMPMMDGLTLTREVMKLKPSCKVILVSSYNDFEYVREGLKLGVVDYILKHSLEPEELLAALRKCKDRLDEEAHEHVLAAEPRGGMAPNDPELHAEHSPIEKALEYIGRHDLKTITLQQVADAVHVSRNYFSVLFKKTTGHNFIDYVINLRLEKAKELLAESHLKIYVIAEQAGFNDVKYFSKLFKKSCGLSPIDYRMRYGHGGRYDSERGEPQE</sequence>
<dbReference type="PROSITE" id="PS01124">
    <property type="entry name" value="HTH_ARAC_FAMILY_2"/>
    <property type="match status" value="1"/>
</dbReference>
<dbReference type="Gene3D" id="1.10.10.60">
    <property type="entry name" value="Homeodomain-like"/>
    <property type="match status" value="2"/>
</dbReference>
<dbReference type="SUPFAM" id="SSF52172">
    <property type="entry name" value="CheY-like"/>
    <property type="match status" value="1"/>
</dbReference>
<feature type="domain" description="HTH araC/xylS-type" evidence="5">
    <location>
        <begin position="156"/>
        <end position="254"/>
    </location>
</feature>
<keyword evidence="2" id="KW-0238">DNA-binding</keyword>
<dbReference type="SMART" id="SM00342">
    <property type="entry name" value="HTH_ARAC"/>
    <property type="match status" value="1"/>
</dbReference>
<dbReference type="Gene3D" id="3.40.50.2300">
    <property type="match status" value="1"/>
</dbReference>
<gene>
    <name evidence="7" type="ORF">ACFPQ4_05125</name>
</gene>
<dbReference type="SUPFAM" id="SSF46689">
    <property type="entry name" value="Homeodomain-like"/>
    <property type="match status" value="2"/>
</dbReference>
<dbReference type="InterPro" id="IPR009057">
    <property type="entry name" value="Homeodomain-like_sf"/>
</dbReference>
<dbReference type="PROSITE" id="PS50110">
    <property type="entry name" value="RESPONSE_REGULATORY"/>
    <property type="match status" value="1"/>
</dbReference>
<evidence type="ECO:0000256" key="1">
    <source>
        <dbReference type="ARBA" id="ARBA00023015"/>
    </source>
</evidence>
<keyword evidence="8" id="KW-1185">Reference proteome</keyword>
<dbReference type="Pfam" id="PF00072">
    <property type="entry name" value="Response_reg"/>
    <property type="match status" value="1"/>
</dbReference>
<dbReference type="InterPro" id="IPR011006">
    <property type="entry name" value="CheY-like_superfamily"/>
</dbReference>
<organism evidence="7 8">
    <name type="scientific">Cohnella yongneupensis</name>
    <dbReference type="NCBI Taxonomy" id="425006"/>
    <lineage>
        <taxon>Bacteria</taxon>
        <taxon>Bacillati</taxon>
        <taxon>Bacillota</taxon>
        <taxon>Bacilli</taxon>
        <taxon>Bacillales</taxon>
        <taxon>Paenibacillaceae</taxon>
        <taxon>Cohnella</taxon>
    </lineage>
</organism>
<dbReference type="RefSeq" id="WP_378110705.1">
    <property type="nucleotide sequence ID" value="NZ_JBHSNC010000013.1"/>
</dbReference>